<dbReference type="PROSITE" id="PS50977">
    <property type="entry name" value="HTH_TETR_2"/>
    <property type="match status" value="1"/>
</dbReference>
<comment type="caution">
    <text evidence="4">The sequence shown here is derived from an EMBL/GenBank/DDBJ whole genome shotgun (WGS) entry which is preliminary data.</text>
</comment>
<organism evidence="4 5">
    <name type="scientific">Cytobacillus eiseniae</name>
    <dbReference type="NCBI Taxonomy" id="762947"/>
    <lineage>
        <taxon>Bacteria</taxon>
        <taxon>Bacillati</taxon>
        <taxon>Bacillota</taxon>
        <taxon>Bacilli</taxon>
        <taxon>Bacillales</taxon>
        <taxon>Bacillaceae</taxon>
        <taxon>Cytobacillus</taxon>
    </lineage>
</organism>
<proteinExistence type="predicted"/>
<dbReference type="RefSeq" id="WP_066394640.1">
    <property type="nucleotide sequence ID" value="NZ_JAGIKZ010000001.1"/>
</dbReference>
<evidence type="ECO:0000313" key="5">
    <source>
        <dbReference type="Proteomes" id="UP001519293"/>
    </source>
</evidence>
<evidence type="ECO:0000256" key="1">
    <source>
        <dbReference type="ARBA" id="ARBA00023125"/>
    </source>
</evidence>
<dbReference type="EMBL" id="JAGIKZ010000001">
    <property type="protein sequence ID" value="MBP2239648.1"/>
    <property type="molecule type" value="Genomic_DNA"/>
</dbReference>
<dbReference type="InterPro" id="IPR009057">
    <property type="entry name" value="Homeodomain-like_sf"/>
</dbReference>
<reference evidence="4 5" key="1">
    <citation type="submission" date="2021-03" db="EMBL/GenBank/DDBJ databases">
        <title>Genomic Encyclopedia of Type Strains, Phase IV (KMG-IV): sequencing the most valuable type-strain genomes for metagenomic binning, comparative biology and taxonomic classification.</title>
        <authorList>
            <person name="Goeker M."/>
        </authorList>
    </citation>
    <scope>NUCLEOTIDE SEQUENCE [LARGE SCALE GENOMIC DNA]</scope>
    <source>
        <strain evidence="4 5">DSM 26675</strain>
    </source>
</reference>
<evidence type="ECO:0000256" key="2">
    <source>
        <dbReference type="PROSITE-ProRule" id="PRU00335"/>
    </source>
</evidence>
<keyword evidence="1 2" id="KW-0238">DNA-binding</keyword>
<protein>
    <submittedName>
        <fullName evidence="4">AcrR family transcriptional regulator</fullName>
    </submittedName>
</protein>
<gene>
    <name evidence="4" type="ORF">J2Z40_000201</name>
</gene>
<dbReference type="Gene3D" id="1.10.357.10">
    <property type="entry name" value="Tetracycline Repressor, domain 2"/>
    <property type="match status" value="1"/>
</dbReference>
<dbReference type="SUPFAM" id="SSF46689">
    <property type="entry name" value="Homeodomain-like"/>
    <property type="match status" value="1"/>
</dbReference>
<evidence type="ECO:0000313" key="4">
    <source>
        <dbReference type="EMBL" id="MBP2239648.1"/>
    </source>
</evidence>
<dbReference type="InterPro" id="IPR001647">
    <property type="entry name" value="HTH_TetR"/>
</dbReference>
<name>A0ABS4R9S4_9BACI</name>
<dbReference type="Proteomes" id="UP001519293">
    <property type="component" value="Unassembled WGS sequence"/>
</dbReference>
<dbReference type="Pfam" id="PF17924">
    <property type="entry name" value="TetR_C_19"/>
    <property type="match status" value="1"/>
</dbReference>
<keyword evidence="5" id="KW-1185">Reference proteome</keyword>
<feature type="DNA-binding region" description="H-T-H motif" evidence="2">
    <location>
        <begin position="34"/>
        <end position="53"/>
    </location>
</feature>
<sequence>MPKITFFNLPEDKKETLIQAVKKEFSRVPLYDASITNIIKEASISRGSFYQYFEDKEDAFFFLLNELTKENKYIFIHLLSRNHGNLFETMIEFFRIIVSEEENFNFLKNTFLNMTHRIENTFARSFSSTDKNENFEIFSSLVDKSNLNISNDNELFYILQIIAAVTFRNFVDKFARDLTVEDAMNTYLIEMNLLMNGLKKSNI</sequence>
<accession>A0ABS4R9S4</accession>
<feature type="domain" description="HTH tetR-type" evidence="3">
    <location>
        <begin position="11"/>
        <end position="71"/>
    </location>
</feature>
<evidence type="ECO:0000259" key="3">
    <source>
        <dbReference type="PROSITE" id="PS50977"/>
    </source>
</evidence>
<dbReference type="Pfam" id="PF00440">
    <property type="entry name" value="TetR_N"/>
    <property type="match status" value="1"/>
</dbReference>